<evidence type="ECO:0000256" key="1">
    <source>
        <dbReference type="SAM" id="MobiDB-lite"/>
    </source>
</evidence>
<organism evidence="3 4">
    <name type="scientific">Vibrio ichthyoenteri ATCC 700023</name>
    <dbReference type="NCBI Taxonomy" id="870968"/>
    <lineage>
        <taxon>Bacteria</taxon>
        <taxon>Pseudomonadati</taxon>
        <taxon>Pseudomonadota</taxon>
        <taxon>Gammaproteobacteria</taxon>
        <taxon>Vibrionales</taxon>
        <taxon>Vibrionaceae</taxon>
        <taxon>Vibrio</taxon>
    </lineage>
</organism>
<evidence type="ECO:0000313" key="3">
    <source>
        <dbReference type="EMBL" id="EGU31301.1"/>
    </source>
</evidence>
<dbReference type="InterPro" id="IPR040677">
    <property type="entry name" value="LPD7"/>
</dbReference>
<gene>
    <name evidence="3" type="ORF">VII00023_22999</name>
</gene>
<dbReference type="OrthoDB" id="279005at2"/>
<name>F9S7K5_9VIBR</name>
<dbReference type="PROSITE" id="PS50194">
    <property type="entry name" value="FILAMIN_REPEAT"/>
    <property type="match status" value="1"/>
</dbReference>
<dbReference type="AlphaFoldDB" id="F9S7K5"/>
<dbReference type="Proteomes" id="UP000004605">
    <property type="component" value="Unassembled WGS sequence"/>
</dbReference>
<accession>F9S7K5</accession>
<dbReference type="InterPro" id="IPR017868">
    <property type="entry name" value="Filamin/ABP280_repeat-like"/>
</dbReference>
<feature type="compositionally biased region" description="Polar residues" evidence="1">
    <location>
        <begin position="1004"/>
        <end position="1014"/>
    </location>
</feature>
<comment type="caution">
    <text evidence="3">The sequence shown here is derived from an EMBL/GenBank/DDBJ whole genome shotgun (WGS) entry which is preliminary data.</text>
</comment>
<evidence type="ECO:0000259" key="2">
    <source>
        <dbReference type="Pfam" id="PF18821"/>
    </source>
</evidence>
<dbReference type="EMBL" id="AFWF01000294">
    <property type="protein sequence ID" value="EGU31301.1"/>
    <property type="molecule type" value="Genomic_DNA"/>
</dbReference>
<proteinExistence type="predicted"/>
<feature type="domain" description="Large polyvalent protein-associated" evidence="2">
    <location>
        <begin position="616"/>
        <end position="699"/>
    </location>
</feature>
<keyword evidence="4" id="KW-1185">Reference proteome</keyword>
<dbReference type="Pfam" id="PF18821">
    <property type="entry name" value="LPD7"/>
    <property type="match status" value="1"/>
</dbReference>
<sequence length="1014" mass="116365">MLARVTAAKAGIIEYLEHGMKSGRDFTRDELDQRVCIDGNIALTDSIIKTISEPDRDNYYHITLSFKEKNLTNGQIEAVYQDYKSDLLSAYDEREYNVYAEIHRPKIQTYQDKKTGETIERYPHVHIVIPKRNLITNNDVNPFGEYQKIEIFHDAIQESINYKFDLSSPYDNPREMASKADLISRYKGDNFSGQHSDLKASLLDEIHNKDIRTVDDFKSVVSQYGNVSVGNSKTGQYLKLKLSNSTKNIRLKESCFSEQYLKTRCYRAERPTKERVNRIRSLWVDVKANETRHIRQGASRSFRDKYYALPELERKKVLEEVIKKHEQRYNIRKGRSSSNFQLGIKHTSFRKVRTFAEVKNSVSRMPQRNVVNGIGRQRNGASSVLSNNAMQNVDDKQSYKYNDVRRNRDQYRGGGRLNVVTQLANDDKEKSKQLSELEFFKEVRKNLNPKELFPFVAKFGVKDDVHKFFKSRDGSYRINVDNRNLNVSDFLTKHLNLPWLDAREILLNAYQKQAENNLSNAGYNSIIFAREDIVSLEYSVYDSIKIFEYLKKVELHKDANMSALDKLRSLRGDESNEIESKHKSLSFKDIFQYQQQLNKQLDEFKLNDLVATKNIKRGQVEYKHSESGKTVFTDKGDRISFVDNPPSESAVINGLKMAAEKFGTVKLRGSQEFKSSVLEQAAKHDVKVIFSPESLHKQYLELKAQTTGDNVIEKVSVQEHKDVPIDSAVESLKQSAVEKLHQIKSLRSTDGYSDSMDMKTQAKELYGEMKQDVAELTKRVDVNPFDQGQSELYEEFKQAKSLSADATKVELSSQPESHSVPVSEQVVSKESDATVQKVDVIQDDNSTRIPTDVKAEIDRANELVEQWSKDKRFKKVYREAEDGAVSVGVKFKELGIKDNPFEGKLAEAFDKGFSGIDQQTHTVSYRWNKDENVMDVNLNGKPIESATITKEFVEQLRQQDKFLENFSSDQIMKGSLSFNDVNNGAKPTQLTVDESGKKVEVQQDIGQQTNSIKL</sequence>
<reference evidence="3 4" key="1">
    <citation type="journal article" date="2012" name="Int. J. Syst. Evol. Microbiol.">
        <title>Vibrio caribbeanicus sp. nov., isolated from the marine sponge Scleritoderma cyanea.</title>
        <authorList>
            <person name="Hoffmann M."/>
            <person name="Monday S.R."/>
            <person name="Allard M.W."/>
            <person name="Strain E.A."/>
            <person name="Whittaker P."/>
            <person name="Naum M."/>
            <person name="McCarthy P.J."/>
            <person name="Lopez J.V."/>
            <person name="Fischer M."/>
            <person name="Brown E.W."/>
        </authorList>
    </citation>
    <scope>NUCLEOTIDE SEQUENCE [LARGE SCALE GENOMIC DNA]</scope>
    <source>
        <strain evidence="3 4">ATCC 700023</strain>
    </source>
</reference>
<dbReference type="RefSeq" id="WP_006714463.1">
    <property type="nucleotide sequence ID" value="NZ_AFWF01000294.1"/>
</dbReference>
<evidence type="ECO:0000313" key="4">
    <source>
        <dbReference type="Proteomes" id="UP000004605"/>
    </source>
</evidence>
<protein>
    <submittedName>
        <fullName evidence="3">Relaxase NikB</fullName>
    </submittedName>
</protein>
<feature type="region of interest" description="Disordered" evidence="1">
    <location>
        <begin position="995"/>
        <end position="1014"/>
    </location>
</feature>